<dbReference type="EMBL" id="JNBY01000080">
    <property type="protein sequence ID" value="KDN85666.1"/>
    <property type="molecule type" value="Genomic_DNA"/>
</dbReference>
<dbReference type="HOGENOM" id="CLU_2436889_0_0_11"/>
<sequence length="90" mass="9808">MIPCPKRVWPQPIPARAIGNKAMFSVMSELDCFNVTKAVAPDGHDILDDDLSVSRDYIIVKITPDVGTMVGMDDEVVLTVDKHMPGASPQ</sequence>
<dbReference type="AlphaFoldDB" id="A0A066Z5U1"/>
<proteinExistence type="predicted"/>
<protein>
    <submittedName>
        <fullName evidence="1">Uncharacterized protein</fullName>
    </submittedName>
</protein>
<dbReference type="PATRIC" id="fig|1348663.4.peg.2490"/>
<organism evidence="1 2">
    <name type="scientific">Kitasatospora cheerisanensis KCTC 2395</name>
    <dbReference type="NCBI Taxonomy" id="1348663"/>
    <lineage>
        <taxon>Bacteria</taxon>
        <taxon>Bacillati</taxon>
        <taxon>Actinomycetota</taxon>
        <taxon>Actinomycetes</taxon>
        <taxon>Kitasatosporales</taxon>
        <taxon>Streptomycetaceae</taxon>
        <taxon>Kitasatospora</taxon>
    </lineage>
</organism>
<evidence type="ECO:0000313" key="1">
    <source>
        <dbReference type="EMBL" id="KDN85666.1"/>
    </source>
</evidence>
<dbReference type="Proteomes" id="UP000027178">
    <property type="component" value="Unassembled WGS sequence"/>
</dbReference>
<accession>A0A066Z5U1</accession>
<comment type="caution">
    <text evidence="1">The sequence shown here is derived from an EMBL/GenBank/DDBJ whole genome shotgun (WGS) entry which is preliminary data.</text>
</comment>
<keyword evidence="2" id="KW-1185">Reference proteome</keyword>
<evidence type="ECO:0000313" key="2">
    <source>
        <dbReference type="Proteomes" id="UP000027178"/>
    </source>
</evidence>
<name>A0A066Z5U1_9ACTN</name>
<gene>
    <name evidence="1" type="ORF">KCH_25750</name>
</gene>
<reference evidence="1 2" key="1">
    <citation type="submission" date="2014-05" db="EMBL/GenBank/DDBJ databases">
        <title>Draft Genome Sequence of Kitasatospora cheerisanensis KCTC 2395.</title>
        <authorList>
            <person name="Nam D.H."/>
        </authorList>
    </citation>
    <scope>NUCLEOTIDE SEQUENCE [LARGE SCALE GENOMIC DNA]</scope>
    <source>
        <strain evidence="1 2">KCTC 2395</strain>
    </source>
</reference>